<dbReference type="PANTHER" id="PTHR11487:SF0">
    <property type="entry name" value="S-ACYL FATTY ACID SYNTHASE THIOESTERASE, MEDIUM CHAIN"/>
    <property type="match status" value="1"/>
</dbReference>
<evidence type="ECO:0000256" key="1">
    <source>
        <dbReference type="ARBA" id="ARBA00007169"/>
    </source>
</evidence>
<comment type="similarity">
    <text evidence="1">Belongs to the thioesterase family.</text>
</comment>
<dbReference type="InterPro" id="IPR029058">
    <property type="entry name" value="AB_hydrolase_fold"/>
</dbReference>
<dbReference type="Proteomes" id="UP000295598">
    <property type="component" value="Unassembled WGS sequence"/>
</dbReference>
<dbReference type="InterPro" id="IPR012223">
    <property type="entry name" value="TEII"/>
</dbReference>
<accession>A0A4R4JJ84</accession>
<dbReference type="Pfam" id="PF00975">
    <property type="entry name" value="Thioesterase"/>
    <property type="match status" value="1"/>
</dbReference>
<dbReference type="GO" id="GO:0008610">
    <property type="term" value="P:lipid biosynthetic process"/>
    <property type="evidence" value="ECO:0007669"/>
    <property type="project" value="TreeGrafter"/>
</dbReference>
<protein>
    <submittedName>
        <fullName evidence="3">Thioesterase</fullName>
    </submittedName>
</protein>
<sequence length="276" mass="30827">MSNPVLFPAIKRPEAEVQLVFLHHAGGSSYPYLQLAHKLSGLIEVYCLELAGRGARISEPFQSDVETVLSYILAAIKHLGLGEDKPLLLCGHSLGAELAYQTAYRLEREAPGKKFSLIISARSFVEPDVLGSELHDALSDADILRLLEQYEGTPSEILADPEWRKYVISVMRNDLRLLASLSRLPKPALNVQAHLVGGDQDRRVPVSRLAEWHRVFTVPVTQKIFTGGHFYLFTHDEVIPWIEERARALAEQTSVRLSHGSLTERDCVLNDSNQAE</sequence>
<evidence type="ECO:0000313" key="3">
    <source>
        <dbReference type="EMBL" id="TDB54208.1"/>
    </source>
</evidence>
<comment type="caution">
    <text evidence="3">The sequence shown here is derived from an EMBL/GenBank/DDBJ whole genome shotgun (WGS) entry which is preliminary data.</text>
</comment>
<dbReference type="EMBL" id="PUJY01000023">
    <property type="protein sequence ID" value="TDB54208.1"/>
    <property type="molecule type" value="Genomic_DNA"/>
</dbReference>
<dbReference type="AlphaFoldDB" id="A0A4R4JJ84"/>
<name>A0A4R4JJ84_9GAMM</name>
<dbReference type="RefSeq" id="WP_132354980.1">
    <property type="nucleotide sequence ID" value="NZ_CAWOJO010000023.1"/>
</dbReference>
<dbReference type="SUPFAM" id="SSF53474">
    <property type="entry name" value="alpha/beta-Hydrolases"/>
    <property type="match status" value="1"/>
</dbReference>
<proteinExistence type="inferred from homology"/>
<gene>
    <name evidence="3" type="ORF">C5467_14210</name>
</gene>
<organism evidence="3 4">
    <name type="scientific">Photorhabdus khanii subsp. guanajuatensis</name>
    <dbReference type="NCBI Taxonomy" id="2100166"/>
    <lineage>
        <taxon>Bacteria</taxon>
        <taxon>Pseudomonadati</taxon>
        <taxon>Pseudomonadota</taxon>
        <taxon>Gammaproteobacteria</taxon>
        <taxon>Enterobacterales</taxon>
        <taxon>Morganellaceae</taxon>
        <taxon>Photorhabdus</taxon>
    </lineage>
</organism>
<dbReference type="Gene3D" id="3.40.50.1820">
    <property type="entry name" value="alpha/beta hydrolase"/>
    <property type="match status" value="1"/>
</dbReference>
<evidence type="ECO:0000313" key="4">
    <source>
        <dbReference type="Proteomes" id="UP000295598"/>
    </source>
</evidence>
<feature type="domain" description="Thioesterase" evidence="2">
    <location>
        <begin position="18"/>
        <end position="242"/>
    </location>
</feature>
<dbReference type="PANTHER" id="PTHR11487">
    <property type="entry name" value="THIOESTERASE"/>
    <property type="match status" value="1"/>
</dbReference>
<reference evidence="3 4" key="1">
    <citation type="journal article" date="2019" name="Int. J. Syst. Evol. Microbiol.">
        <title>Photorhabdus khanii subsp. guanajuatensis subsp. nov., isolated from Heterorhabditis atacamensis, and Photorhabdus luminescens subsp. mexicana subsp. nov., isolated from Heterorhabditis mexicana entomopathogenic nematodes.</title>
        <authorList>
            <person name="Machado R.A.R."/>
            <person name="Bruno P."/>
            <person name="Arce C.C.M."/>
            <person name="Liechti N."/>
            <person name="Kohler A."/>
            <person name="Bernal J."/>
            <person name="Bruggmann R."/>
            <person name="Turlings T.C.J."/>
        </authorList>
    </citation>
    <scope>NUCLEOTIDE SEQUENCE [LARGE SCALE GENOMIC DNA]</scope>
    <source>
        <strain evidence="3 4">MEX20-17</strain>
    </source>
</reference>
<dbReference type="InterPro" id="IPR001031">
    <property type="entry name" value="Thioesterase"/>
</dbReference>
<evidence type="ECO:0000259" key="2">
    <source>
        <dbReference type="Pfam" id="PF00975"/>
    </source>
</evidence>